<organism evidence="1 2">
    <name type="scientific">Nocardiopsis ansamitocini</name>
    <dbReference type="NCBI Taxonomy" id="1670832"/>
    <lineage>
        <taxon>Bacteria</taxon>
        <taxon>Bacillati</taxon>
        <taxon>Actinomycetota</taxon>
        <taxon>Actinomycetes</taxon>
        <taxon>Streptosporangiales</taxon>
        <taxon>Nocardiopsidaceae</taxon>
        <taxon>Nocardiopsis</taxon>
    </lineage>
</organism>
<reference evidence="1" key="1">
    <citation type="submission" date="2023-02" db="EMBL/GenBank/DDBJ databases">
        <title>Nocardiopsis ansamitocini NBRC 112285.</title>
        <authorList>
            <person name="Ichikawa N."/>
            <person name="Sato H."/>
            <person name="Tonouchi N."/>
        </authorList>
    </citation>
    <scope>NUCLEOTIDE SEQUENCE</scope>
    <source>
        <strain evidence="1">NBRC 112285</strain>
    </source>
</reference>
<evidence type="ECO:0000313" key="1">
    <source>
        <dbReference type="EMBL" id="GLU45950.1"/>
    </source>
</evidence>
<protein>
    <recommendedName>
        <fullName evidence="3">2'-5' RNA ligase family protein</fullName>
    </recommendedName>
</protein>
<dbReference type="Proteomes" id="UP001165092">
    <property type="component" value="Unassembled WGS sequence"/>
</dbReference>
<dbReference type="EMBL" id="BSQG01000001">
    <property type="protein sequence ID" value="GLU45950.1"/>
    <property type="molecule type" value="Genomic_DNA"/>
</dbReference>
<proteinExistence type="predicted"/>
<evidence type="ECO:0008006" key="3">
    <source>
        <dbReference type="Google" id="ProtNLM"/>
    </source>
</evidence>
<dbReference type="SUPFAM" id="SSF55144">
    <property type="entry name" value="LigT-like"/>
    <property type="match status" value="1"/>
</dbReference>
<dbReference type="AlphaFoldDB" id="A0A9W6UHG3"/>
<dbReference type="RefSeq" id="WP_285756822.1">
    <property type="nucleotide sequence ID" value="NZ_BSQG01000001.1"/>
</dbReference>
<name>A0A9W6UHG3_9ACTN</name>
<sequence length="175" mass="18927">MAGAQTVELVLDTRLDAAVRSGWTRLQAHGLPSLADHPHPTNRPHVTVATCAADTPVDWQRVAEAVSSLPVPVRLDRLHVFTGRRPVLVWLVRPDSVLEQLHLRVWRALGEASVRNPLYAPQRWVPHVSLARGAHLGIGAATAALGTTGPLAGTAVAARRYDGRTRTVHTLAPSR</sequence>
<evidence type="ECO:0000313" key="2">
    <source>
        <dbReference type="Proteomes" id="UP001165092"/>
    </source>
</evidence>
<keyword evidence="2" id="KW-1185">Reference proteome</keyword>
<accession>A0A9W6UHG3</accession>
<gene>
    <name evidence="1" type="ORF">Nans01_03010</name>
</gene>
<comment type="caution">
    <text evidence="1">The sequence shown here is derived from an EMBL/GenBank/DDBJ whole genome shotgun (WGS) entry which is preliminary data.</text>
</comment>
<dbReference type="Gene3D" id="3.90.1140.10">
    <property type="entry name" value="Cyclic phosphodiesterase"/>
    <property type="match status" value="1"/>
</dbReference>
<dbReference type="Pfam" id="PF13563">
    <property type="entry name" value="2_5_RNA_ligase2"/>
    <property type="match status" value="1"/>
</dbReference>
<dbReference type="InterPro" id="IPR009097">
    <property type="entry name" value="Cyclic_Pdiesterase"/>
</dbReference>